<feature type="compositionally biased region" description="Basic and acidic residues" evidence="1">
    <location>
        <begin position="562"/>
        <end position="572"/>
    </location>
</feature>
<feature type="compositionally biased region" description="Basic residues" evidence="1">
    <location>
        <begin position="631"/>
        <end position="677"/>
    </location>
</feature>
<reference evidence="2 3" key="1">
    <citation type="submission" date="2024-02" db="EMBL/GenBank/DDBJ databases">
        <authorList>
            <person name="Chen Y."/>
            <person name="Shah S."/>
            <person name="Dougan E. K."/>
            <person name="Thang M."/>
            <person name="Chan C."/>
        </authorList>
    </citation>
    <scope>NUCLEOTIDE SEQUENCE [LARGE SCALE GENOMIC DNA]</scope>
</reference>
<dbReference type="EMBL" id="CAXAMM010028113">
    <property type="protein sequence ID" value="CAK9062203.1"/>
    <property type="molecule type" value="Genomic_DNA"/>
</dbReference>
<feature type="compositionally biased region" description="Basic and acidic residues" evidence="1">
    <location>
        <begin position="302"/>
        <end position="398"/>
    </location>
</feature>
<proteinExistence type="predicted"/>
<feature type="compositionally biased region" description="Low complexity" evidence="1">
    <location>
        <begin position="148"/>
        <end position="170"/>
    </location>
</feature>
<dbReference type="PANTHER" id="PTHR22571">
    <property type="entry name" value="FILAGGRIN-RELATED"/>
    <property type="match status" value="1"/>
</dbReference>
<protein>
    <submittedName>
        <fullName evidence="2">Dynein heavy chain-like protein PF11_0240</fullName>
    </submittedName>
</protein>
<evidence type="ECO:0000256" key="1">
    <source>
        <dbReference type="SAM" id="MobiDB-lite"/>
    </source>
</evidence>
<dbReference type="PANTHER" id="PTHR22571:SF51">
    <property type="entry name" value="FILAGGRIN"/>
    <property type="match status" value="1"/>
</dbReference>
<gene>
    <name evidence="2" type="ORF">SCF082_LOCUS32454</name>
</gene>
<evidence type="ECO:0000313" key="2">
    <source>
        <dbReference type="EMBL" id="CAK9062203.1"/>
    </source>
</evidence>
<feature type="compositionally biased region" description="Basic and acidic residues" evidence="1">
    <location>
        <begin position="678"/>
        <end position="715"/>
    </location>
</feature>
<feature type="region of interest" description="Disordered" evidence="1">
    <location>
        <begin position="553"/>
        <end position="719"/>
    </location>
</feature>
<feature type="compositionally biased region" description="Basic and acidic residues" evidence="1">
    <location>
        <begin position="115"/>
        <end position="124"/>
    </location>
</feature>
<accession>A0ABP0NEI3</accession>
<name>A0ABP0NEI3_9DINO</name>
<feature type="region of interest" description="Disordered" evidence="1">
    <location>
        <begin position="100"/>
        <end position="401"/>
    </location>
</feature>
<comment type="caution">
    <text evidence="2">The sequence shown here is derived from an EMBL/GenBank/DDBJ whole genome shotgun (WGS) entry which is preliminary data.</text>
</comment>
<keyword evidence="3" id="KW-1185">Reference proteome</keyword>
<dbReference type="Proteomes" id="UP001642464">
    <property type="component" value="Unassembled WGS sequence"/>
</dbReference>
<feature type="compositionally biased region" description="Basic and acidic residues" evidence="1">
    <location>
        <begin position="209"/>
        <end position="295"/>
    </location>
</feature>
<organism evidence="2 3">
    <name type="scientific">Durusdinium trenchii</name>
    <dbReference type="NCBI Taxonomy" id="1381693"/>
    <lineage>
        <taxon>Eukaryota</taxon>
        <taxon>Sar</taxon>
        <taxon>Alveolata</taxon>
        <taxon>Dinophyceae</taxon>
        <taxon>Suessiales</taxon>
        <taxon>Symbiodiniaceae</taxon>
        <taxon>Durusdinium</taxon>
    </lineage>
</organism>
<dbReference type="InterPro" id="IPR052503">
    <property type="entry name" value="S100-fused_Epidermal_Struct"/>
</dbReference>
<evidence type="ECO:0000313" key="3">
    <source>
        <dbReference type="Proteomes" id="UP001642464"/>
    </source>
</evidence>
<sequence length="812" mass="91163">MSHDKEAQIQQLLVKAAMRRMKAAVPPKESKGENDTFIELDLEDSQVTIPGGDEEAQAMASAAYRELKAMEEANPQGRPVATPLTVSAVQPAMERRDTLAYVEDTEGLQRLGHIPSKESLEEPKKGRKRKGTEAKEKEVEKRGKQEEANGQGQAAATSSAEAGKVEAAAANEDKFETQESQMSVGAILNRPSSQEFMDFTSGGMDIEDFEKMFEESESGKGKKDDEKKAGKTTGKQEAEQKEDEKSSKEAEGKEERNKTSRTAQKKEEETKARKKAQKEEEKKTNEKAKEKEEKKTSKKAQKKEVENMTNEKAEEKDEKNTSKKDNKKEVENNTNEKAEEKEEKKTSKAQKKEEEKATNEKISKKSDEKPEDKKAGEIHKVKAEDAEKTGEGEEDQAKLRMKAAHARRMRFFRSLTSLQLTCVNSPPEVRHLAEKARQGGRAEKTQKLQVLYEQWIGATEKWSASQLVVRMRNRKLSKKVGGRRFMTEREIIQRYGEEVAADIIANKESKHKEDPEAGLVKAHPESEKLKLYLCWDQEYEQEEEDNLIEMMYEDFDGDMDDFGNKTESSDKGKGKRVAKSPAKKDSGKRKKSSSSSSGPPSSSSAGSSSDASSSSDSDSSSSTDSSESDKKKKKKKARKANKKDRKKNSKKDKKQAKKNKKGVKKEKDAKSKKKNKKAEKEKEEKEKEKERVRAEKEAEKEEKKKEEKRKQEIRSKCKKSLAQCTGCIADIAKRESKAESLPLALQCASPATKHPLARSPAIKAAIPECLNQHKQTLKKSREACQAVLDADEAGSIPNLERSFKGPRQDTDL</sequence>
<feature type="compositionally biased region" description="Basic and acidic residues" evidence="1">
    <location>
        <begin position="131"/>
        <end position="147"/>
    </location>
</feature>
<feature type="compositionally biased region" description="Low complexity" evidence="1">
    <location>
        <begin position="593"/>
        <end position="625"/>
    </location>
</feature>